<comment type="similarity">
    <text evidence="2">Belongs to the major facilitator superfamily.</text>
</comment>
<feature type="transmembrane region" description="Helical" evidence="8">
    <location>
        <begin position="385"/>
        <end position="406"/>
    </location>
</feature>
<gene>
    <name evidence="10" type="ORF">GCM10007874_70810</name>
</gene>
<comment type="subcellular location">
    <subcellularLocation>
        <location evidence="1">Cell membrane</location>
        <topology evidence="1">Multi-pass membrane protein</topology>
    </subcellularLocation>
</comment>
<sequence>MSVASASTEPVPHVVRGSAAYRRISFGLFLAGFATFSLIYCVQPLLPLLAANFEIGAAQSSLALSLTTGLLALAIFAAAAVSESLGRRELMFASIGLASLLNIAAAITPAWHAILVIRALEGLALGGVPAVAIAYLAEEIEPRGLGFAMGLYIAGTAFGGMAGRVMTGFLAEFFSWRFALGGIGAMGLVLALGFIALLPPSRHFTPKKGFDLAYHARAWASHFRDGGTRAFAKPMLFAIAFCAMGSFVTIYNYAGFRLMAPPFDLGPTQTGLIFTVYLFGIASSSLGGAAADRFGRAPMLIVSLVLMAAGVGLTLTPHLLGMIAGIAVLTGGFFAAHAVASGWVGRLGGASKGHAASLYMLAYYLGSSVAGSTGGWFWSEGAWPAVAGFTLVLITLAIGCAARLGMTRASG</sequence>
<feature type="transmembrane region" description="Helical" evidence="8">
    <location>
        <begin position="178"/>
        <end position="198"/>
    </location>
</feature>
<evidence type="ECO:0000256" key="6">
    <source>
        <dbReference type="ARBA" id="ARBA00022989"/>
    </source>
</evidence>
<keyword evidence="7 8" id="KW-0472">Membrane</keyword>
<evidence type="ECO:0000256" key="5">
    <source>
        <dbReference type="ARBA" id="ARBA00022692"/>
    </source>
</evidence>
<dbReference type="InterPro" id="IPR020846">
    <property type="entry name" value="MFS_dom"/>
</dbReference>
<keyword evidence="6 8" id="KW-1133">Transmembrane helix</keyword>
<feature type="transmembrane region" description="Helical" evidence="8">
    <location>
        <begin position="231"/>
        <end position="251"/>
    </location>
</feature>
<dbReference type="CDD" id="cd17324">
    <property type="entry name" value="MFS_NepI_like"/>
    <property type="match status" value="1"/>
</dbReference>
<reference evidence="11" key="1">
    <citation type="journal article" date="2019" name="Int. J. Syst. Evol. Microbiol.">
        <title>The Global Catalogue of Microorganisms (GCM) 10K type strain sequencing project: providing services to taxonomists for standard genome sequencing and annotation.</title>
        <authorList>
            <consortium name="The Broad Institute Genomics Platform"/>
            <consortium name="The Broad Institute Genome Sequencing Center for Infectious Disease"/>
            <person name="Wu L."/>
            <person name="Ma J."/>
        </authorList>
    </citation>
    <scope>NUCLEOTIDE SEQUENCE [LARGE SCALE GENOMIC DNA]</scope>
    <source>
        <strain evidence="11">NBRC 101365</strain>
    </source>
</reference>
<evidence type="ECO:0000313" key="11">
    <source>
        <dbReference type="Proteomes" id="UP001156882"/>
    </source>
</evidence>
<protein>
    <submittedName>
        <fullName evidence="10">MFS transporter</fullName>
    </submittedName>
</protein>
<dbReference type="InterPro" id="IPR005829">
    <property type="entry name" value="Sugar_transporter_CS"/>
</dbReference>
<dbReference type="PROSITE" id="PS00216">
    <property type="entry name" value="SUGAR_TRANSPORT_1"/>
    <property type="match status" value="1"/>
</dbReference>
<evidence type="ECO:0000256" key="4">
    <source>
        <dbReference type="ARBA" id="ARBA00022475"/>
    </source>
</evidence>
<dbReference type="Proteomes" id="UP001156882">
    <property type="component" value="Unassembled WGS sequence"/>
</dbReference>
<feature type="transmembrane region" description="Helical" evidence="8">
    <location>
        <begin position="144"/>
        <end position="166"/>
    </location>
</feature>
<dbReference type="Pfam" id="PF07690">
    <property type="entry name" value="MFS_1"/>
    <property type="match status" value="1"/>
</dbReference>
<dbReference type="SUPFAM" id="SSF103473">
    <property type="entry name" value="MFS general substrate transporter"/>
    <property type="match status" value="1"/>
</dbReference>
<dbReference type="PANTHER" id="PTHR43271">
    <property type="entry name" value="BLL2771 PROTEIN"/>
    <property type="match status" value="1"/>
</dbReference>
<accession>A0ABQ6CWE4</accession>
<feature type="transmembrane region" description="Helical" evidence="8">
    <location>
        <begin position="62"/>
        <end position="81"/>
    </location>
</feature>
<comment type="caution">
    <text evidence="10">The sequence shown here is derived from an EMBL/GenBank/DDBJ whole genome shotgun (WGS) entry which is preliminary data.</text>
</comment>
<dbReference type="PROSITE" id="PS50850">
    <property type="entry name" value="MFS"/>
    <property type="match status" value="1"/>
</dbReference>
<dbReference type="InterPro" id="IPR011701">
    <property type="entry name" value="MFS"/>
</dbReference>
<evidence type="ECO:0000256" key="8">
    <source>
        <dbReference type="SAM" id="Phobius"/>
    </source>
</evidence>
<feature type="transmembrane region" description="Helical" evidence="8">
    <location>
        <begin position="297"/>
        <end position="316"/>
    </location>
</feature>
<dbReference type="InterPro" id="IPR036259">
    <property type="entry name" value="MFS_trans_sf"/>
</dbReference>
<feature type="transmembrane region" description="Helical" evidence="8">
    <location>
        <begin position="26"/>
        <end position="50"/>
    </location>
</feature>
<dbReference type="RefSeq" id="WP_284316982.1">
    <property type="nucleotide sequence ID" value="NZ_BSPC01000095.1"/>
</dbReference>
<evidence type="ECO:0000256" key="1">
    <source>
        <dbReference type="ARBA" id="ARBA00004651"/>
    </source>
</evidence>
<keyword evidence="5 8" id="KW-0812">Transmembrane</keyword>
<dbReference type="PANTHER" id="PTHR43271:SF1">
    <property type="entry name" value="INNER MEMBRANE TRANSPORT PROTEIN YNFM"/>
    <property type="match status" value="1"/>
</dbReference>
<keyword evidence="3" id="KW-0813">Transport</keyword>
<evidence type="ECO:0000256" key="3">
    <source>
        <dbReference type="ARBA" id="ARBA00022448"/>
    </source>
</evidence>
<keyword evidence="4" id="KW-1003">Cell membrane</keyword>
<feature type="transmembrane region" description="Helical" evidence="8">
    <location>
        <begin position="117"/>
        <end position="137"/>
    </location>
</feature>
<evidence type="ECO:0000256" key="2">
    <source>
        <dbReference type="ARBA" id="ARBA00008335"/>
    </source>
</evidence>
<evidence type="ECO:0000313" key="10">
    <source>
        <dbReference type="EMBL" id="GLS24060.1"/>
    </source>
</evidence>
<dbReference type="Gene3D" id="1.20.1250.20">
    <property type="entry name" value="MFS general substrate transporter like domains"/>
    <property type="match status" value="2"/>
</dbReference>
<evidence type="ECO:0000259" key="9">
    <source>
        <dbReference type="PROSITE" id="PS50850"/>
    </source>
</evidence>
<feature type="transmembrane region" description="Helical" evidence="8">
    <location>
        <begin position="271"/>
        <end position="290"/>
    </location>
</feature>
<feature type="transmembrane region" description="Helical" evidence="8">
    <location>
        <begin position="322"/>
        <end position="344"/>
    </location>
</feature>
<name>A0ABQ6CWE4_9HYPH</name>
<feature type="domain" description="Major facilitator superfamily (MFS) profile" evidence="9">
    <location>
        <begin position="20"/>
        <end position="405"/>
    </location>
</feature>
<evidence type="ECO:0000256" key="7">
    <source>
        <dbReference type="ARBA" id="ARBA00023136"/>
    </source>
</evidence>
<keyword evidence="11" id="KW-1185">Reference proteome</keyword>
<dbReference type="EMBL" id="BSPC01000095">
    <property type="protein sequence ID" value="GLS24060.1"/>
    <property type="molecule type" value="Genomic_DNA"/>
</dbReference>
<feature type="transmembrane region" description="Helical" evidence="8">
    <location>
        <begin position="90"/>
        <end position="111"/>
    </location>
</feature>
<organism evidence="10 11">
    <name type="scientific">Labrys miyagiensis</name>
    <dbReference type="NCBI Taxonomy" id="346912"/>
    <lineage>
        <taxon>Bacteria</taxon>
        <taxon>Pseudomonadati</taxon>
        <taxon>Pseudomonadota</taxon>
        <taxon>Alphaproteobacteria</taxon>
        <taxon>Hyphomicrobiales</taxon>
        <taxon>Xanthobacteraceae</taxon>
        <taxon>Labrys</taxon>
    </lineage>
</organism>
<feature type="transmembrane region" description="Helical" evidence="8">
    <location>
        <begin position="356"/>
        <end position="379"/>
    </location>
</feature>
<proteinExistence type="inferred from homology"/>